<accession>A0A5C3QY66</accession>
<dbReference type="AlphaFoldDB" id="A0A5C3QY66"/>
<dbReference type="InterPro" id="IPR013087">
    <property type="entry name" value="Znf_C2H2_type"/>
</dbReference>
<dbReference type="InterPro" id="IPR039327">
    <property type="entry name" value="CON7-like"/>
</dbReference>
<keyword evidence="1" id="KW-0862">Zinc</keyword>
<sequence>MSPTSSRSQDPDSPRDTKYSFVAIPGHQVKKRPRRRYDEIERLYKCNHLDCSKAYGTLNHLNAHVVMQGHGGRRSPGEFKELRRQWRKSKKDTAEAGKAA</sequence>
<name>A0A5C3QY66_9AGAR</name>
<keyword evidence="5" id="KW-1185">Reference proteome</keyword>
<dbReference type="GO" id="GO:0006355">
    <property type="term" value="P:regulation of DNA-templated transcription"/>
    <property type="evidence" value="ECO:0007669"/>
    <property type="project" value="InterPro"/>
</dbReference>
<gene>
    <name evidence="4" type="ORF">BDV98DRAFT_500810</name>
</gene>
<dbReference type="Proteomes" id="UP000305067">
    <property type="component" value="Unassembled WGS sequence"/>
</dbReference>
<dbReference type="PANTHER" id="PTHR36167">
    <property type="entry name" value="C2H2 FINGER DOMAIN TRANSCRIPTION FACTOR (EUROFUNG)-RELATED"/>
    <property type="match status" value="1"/>
</dbReference>
<feature type="compositionally biased region" description="Basic and acidic residues" evidence="2">
    <location>
        <begin position="75"/>
        <end position="84"/>
    </location>
</feature>
<feature type="domain" description="C2H2-type" evidence="3">
    <location>
        <begin position="44"/>
        <end position="75"/>
    </location>
</feature>
<evidence type="ECO:0000256" key="2">
    <source>
        <dbReference type="SAM" id="MobiDB-lite"/>
    </source>
</evidence>
<dbReference type="GO" id="GO:0008270">
    <property type="term" value="F:zinc ion binding"/>
    <property type="evidence" value="ECO:0007669"/>
    <property type="project" value="UniProtKB-KW"/>
</dbReference>
<evidence type="ECO:0000313" key="4">
    <source>
        <dbReference type="EMBL" id="TFL05349.1"/>
    </source>
</evidence>
<organism evidence="4 5">
    <name type="scientific">Pterulicium gracile</name>
    <dbReference type="NCBI Taxonomy" id="1884261"/>
    <lineage>
        <taxon>Eukaryota</taxon>
        <taxon>Fungi</taxon>
        <taxon>Dikarya</taxon>
        <taxon>Basidiomycota</taxon>
        <taxon>Agaricomycotina</taxon>
        <taxon>Agaricomycetes</taxon>
        <taxon>Agaricomycetidae</taxon>
        <taxon>Agaricales</taxon>
        <taxon>Pleurotineae</taxon>
        <taxon>Pterulaceae</taxon>
        <taxon>Pterulicium</taxon>
    </lineage>
</organism>
<dbReference type="EMBL" id="ML178817">
    <property type="protein sequence ID" value="TFL05349.1"/>
    <property type="molecule type" value="Genomic_DNA"/>
</dbReference>
<dbReference type="PANTHER" id="PTHR36167:SF3">
    <property type="entry name" value="C2H2 FINGER DOMAIN TRANSCRIPTION FACTOR (EUROFUNG)-RELATED"/>
    <property type="match status" value="1"/>
</dbReference>
<keyword evidence="1" id="KW-0863">Zinc-finger</keyword>
<feature type="non-terminal residue" evidence="4">
    <location>
        <position position="100"/>
    </location>
</feature>
<dbReference type="STRING" id="1884261.A0A5C3QY66"/>
<proteinExistence type="predicted"/>
<evidence type="ECO:0000259" key="3">
    <source>
        <dbReference type="PROSITE" id="PS50157"/>
    </source>
</evidence>
<keyword evidence="1" id="KW-0479">Metal-binding</keyword>
<evidence type="ECO:0000313" key="5">
    <source>
        <dbReference type="Proteomes" id="UP000305067"/>
    </source>
</evidence>
<dbReference type="PROSITE" id="PS50157">
    <property type="entry name" value="ZINC_FINGER_C2H2_2"/>
    <property type="match status" value="1"/>
</dbReference>
<evidence type="ECO:0000256" key="1">
    <source>
        <dbReference type="PROSITE-ProRule" id="PRU00042"/>
    </source>
</evidence>
<protein>
    <recommendedName>
        <fullName evidence="3">C2H2-type domain-containing protein</fullName>
    </recommendedName>
</protein>
<dbReference type="PROSITE" id="PS00028">
    <property type="entry name" value="ZINC_FINGER_C2H2_1"/>
    <property type="match status" value="1"/>
</dbReference>
<dbReference type="OrthoDB" id="1939603at2759"/>
<feature type="region of interest" description="Disordered" evidence="2">
    <location>
        <begin position="69"/>
        <end position="100"/>
    </location>
</feature>
<feature type="compositionally biased region" description="Basic and acidic residues" evidence="2">
    <location>
        <begin position="91"/>
        <end position="100"/>
    </location>
</feature>
<reference evidence="4 5" key="1">
    <citation type="journal article" date="2019" name="Nat. Ecol. Evol.">
        <title>Megaphylogeny resolves global patterns of mushroom evolution.</title>
        <authorList>
            <person name="Varga T."/>
            <person name="Krizsan K."/>
            <person name="Foldi C."/>
            <person name="Dima B."/>
            <person name="Sanchez-Garcia M."/>
            <person name="Sanchez-Ramirez S."/>
            <person name="Szollosi G.J."/>
            <person name="Szarkandi J.G."/>
            <person name="Papp V."/>
            <person name="Albert L."/>
            <person name="Andreopoulos W."/>
            <person name="Angelini C."/>
            <person name="Antonin V."/>
            <person name="Barry K.W."/>
            <person name="Bougher N.L."/>
            <person name="Buchanan P."/>
            <person name="Buyck B."/>
            <person name="Bense V."/>
            <person name="Catcheside P."/>
            <person name="Chovatia M."/>
            <person name="Cooper J."/>
            <person name="Damon W."/>
            <person name="Desjardin D."/>
            <person name="Finy P."/>
            <person name="Geml J."/>
            <person name="Haridas S."/>
            <person name="Hughes K."/>
            <person name="Justo A."/>
            <person name="Karasinski D."/>
            <person name="Kautmanova I."/>
            <person name="Kiss B."/>
            <person name="Kocsube S."/>
            <person name="Kotiranta H."/>
            <person name="LaButti K.M."/>
            <person name="Lechner B.E."/>
            <person name="Liimatainen K."/>
            <person name="Lipzen A."/>
            <person name="Lukacs Z."/>
            <person name="Mihaltcheva S."/>
            <person name="Morgado L.N."/>
            <person name="Niskanen T."/>
            <person name="Noordeloos M.E."/>
            <person name="Ohm R.A."/>
            <person name="Ortiz-Santana B."/>
            <person name="Ovrebo C."/>
            <person name="Racz N."/>
            <person name="Riley R."/>
            <person name="Savchenko A."/>
            <person name="Shiryaev A."/>
            <person name="Soop K."/>
            <person name="Spirin V."/>
            <person name="Szebenyi C."/>
            <person name="Tomsovsky M."/>
            <person name="Tulloss R.E."/>
            <person name="Uehling J."/>
            <person name="Grigoriev I.V."/>
            <person name="Vagvolgyi C."/>
            <person name="Papp T."/>
            <person name="Martin F.M."/>
            <person name="Miettinen O."/>
            <person name="Hibbett D.S."/>
            <person name="Nagy L.G."/>
        </authorList>
    </citation>
    <scope>NUCLEOTIDE SEQUENCE [LARGE SCALE GENOMIC DNA]</scope>
    <source>
        <strain evidence="4 5">CBS 309.79</strain>
    </source>
</reference>